<evidence type="ECO:0000256" key="1">
    <source>
        <dbReference type="ARBA" id="ARBA00023015"/>
    </source>
</evidence>
<dbReference type="PANTHER" id="PTHR47506">
    <property type="entry name" value="TRANSCRIPTIONAL REGULATORY PROTEIN"/>
    <property type="match status" value="1"/>
</dbReference>
<dbReference type="Pfam" id="PF00440">
    <property type="entry name" value="TetR_N"/>
    <property type="match status" value="1"/>
</dbReference>
<dbReference type="InterPro" id="IPR036271">
    <property type="entry name" value="Tet_transcr_reg_TetR-rel_C_sf"/>
</dbReference>
<dbReference type="PANTHER" id="PTHR47506:SF3">
    <property type="entry name" value="HTH-TYPE TRANSCRIPTIONAL REGULATOR LMRA"/>
    <property type="match status" value="1"/>
</dbReference>
<organism evidence="5">
    <name type="scientific">hydrothermal vent metagenome</name>
    <dbReference type="NCBI Taxonomy" id="652676"/>
    <lineage>
        <taxon>unclassified sequences</taxon>
        <taxon>metagenomes</taxon>
        <taxon>ecological metagenomes</taxon>
    </lineage>
</organism>
<dbReference type="GO" id="GO:0003677">
    <property type="term" value="F:DNA binding"/>
    <property type="evidence" value="ECO:0007669"/>
    <property type="project" value="UniProtKB-KW"/>
</dbReference>
<evidence type="ECO:0000256" key="2">
    <source>
        <dbReference type="ARBA" id="ARBA00023125"/>
    </source>
</evidence>
<gene>
    <name evidence="5" type="ORF">MNBD_GAMMA22-865</name>
</gene>
<reference evidence="5" key="1">
    <citation type="submission" date="2018-06" db="EMBL/GenBank/DDBJ databases">
        <authorList>
            <person name="Zhirakovskaya E."/>
        </authorList>
    </citation>
    <scope>NUCLEOTIDE SEQUENCE</scope>
</reference>
<dbReference type="AlphaFoldDB" id="A0A3B1A7T3"/>
<name>A0A3B1A7T3_9ZZZZ</name>
<keyword evidence="3" id="KW-0804">Transcription</keyword>
<protein>
    <submittedName>
        <fullName evidence="5">Transcriptional regulator, AcrR family</fullName>
    </submittedName>
</protein>
<proteinExistence type="predicted"/>
<feature type="domain" description="HTH tetR-type" evidence="4">
    <location>
        <begin position="3"/>
        <end position="63"/>
    </location>
</feature>
<dbReference type="InterPro" id="IPR009057">
    <property type="entry name" value="Homeodomain-like_sf"/>
</dbReference>
<dbReference type="PRINTS" id="PR00455">
    <property type="entry name" value="HTHTETR"/>
</dbReference>
<dbReference type="SUPFAM" id="SSF46689">
    <property type="entry name" value="Homeodomain-like"/>
    <property type="match status" value="1"/>
</dbReference>
<evidence type="ECO:0000256" key="3">
    <source>
        <dbReference type="ARBA" id="ARBA00023163"/>
    </source>
</evidence>
<dbReference type="Gene3D" id="1.10.357.10">
    <property type="entry name" value="Tetracycline Repressor, domain 2"/>
    <property type="match status" value="1"/>
</dbReference>
<dbReference type="SUPFAM" id="SSF48498">
    <property type="entry name" value="Tetracyclin repressor-like, C-terminal domain"/>
    <property type="match status" value="1"/>
</dbReference>
<keyword evidence="1" id="KW-0805">Transcription regulation</keyword>
<accession>A0A3B1A7T3</accession>
<keyword evidence="2" id="KW-0238">DNA-binding</keyword>
<dbReference type="InterPro" id="IPR001647">
    <property type="entry name" value="HTH_TetR"/>
</dbReference>
<sequence>MASVKRDLLVATALELFTKNGYRATGIDKILAESGVAKMTLYKHFKSKDELIIAALRKRDDDFSADLAKKMQSLLKQQNYDPRIKKLMAFFDALHLWIKSDAFYGCNFINASIEFKREDDPIHVAASAHKKLVIQMIQELLAELHLPDTVYVARSIHMLVEGAIVMAVTIGDKNSALQAKDNAIKILTSYNISPPLMVQQ</sequence>
<dbReference type="PROSITE" id="PS50977">
    <property type="entry name" value="HTH_TETR_2"/>
    <property type="match status" value="1"/>
</dbReference>
<evidence type="ECO:0000259" key="4">
    <source>
        <dbReference type="PROSITE" id="PS50977"/>
    </source>
</evidence>
<dbReference type="EMBL" id="UOFS01000025">
    <property type="protein sequence ID" value="VAW96143.1"/>
    <property type="molecule type" value="Genomic_DNA"/>
</dbReference>
<evidence type="ECO:0000313" key="5">
    <source>
        <dbReference type="EMBL" id="VAW96143.1"/>
    </source>
</evidence>